<protein>
    <submittedName>
        <fullName evidence="1">Uncharacterized protein</fullName>
    </submittedName>
</protein>
<organism evidence="1 2">
    <name type="scientific">Gimesia maris</name>
    <dbReference type="NCBI Taxonomy" id="122"/>
    <lineage>
        <taxon>Bacteria</taxon>
        <taxon>Pseudomonadati</taxon>
        <taxon>Planctomycetota</taxon>
        <taxon>Planctomycetia</taxon>
        <taxon>Planctomycetales</taxon>
        <taxon>Planctomycetaceae</taxon>
        <taxon>Gimesia</taxon>
    </lineage>
</organism>
<dbReference type="GO" id="GO:0006109">
    <property type="term" value="P:regulation of carbohydrate metabolic process"/>
    <property type="evidence" value="ECO:0007669"/>
    <property type="project" value="InterPro"/>
</dbReference>
<dbReference type="SUPFAM" id="SSF117130">
    <property type="entry name" value="CsrA-like"/>
    <property type="match status" value="1"/>
</dbReference>
<evidence type="ECO:0000313" key="1">
    <source>
        <dbReference type="EMBL" id="HCO22599.1"/>
    </source>
</evidence>
<dbReference type="EMBL" id="DQAY01000039">
    <property type="protein sequence ID" value="HCO22599.1"/>
    <property type="molecule type" value="Genomic_DNA"/>
</dbReference>
<dbReference type="Pfam" id="PF02599">
    <property type="entry name" value="CsrA"/>
    <property type="match status" value="1"/>
</dbReference>
<dbReference type="AlphaFoldDB" id="A0A3D3R1G2"/>
<comment type="caution">
    <text evidence="1">The sequence shown here is derived from an EMBL/GenBank/DDBJ whole genome shotgun (WGS) entry which is preliminary data.</text>
</comment>
<gene>
    <name evidence="1" type="ORF">DIT97_05870</name>
</gene>
<dbReference type="GO" id="GO:0006402">
    <property type="term" value="P:mRNA catabolic process"/>
    <property type="evidence" value="ECO:0007669"/>
    <property type="project" value="InterPro"/>
</dbReference>
<proteinExistence type="predicted"/>
<accession>A0A3D3R1G2</accession>
<dbReference type="GO" id="GO:0003723">
    <property type="term" value="F:RNA binding"/>
    <property type="evidence" value="ECO:0007669"/>
    <property type="project" value="InterPro"/>
</dbReference>
<dbReference type="InterPro" id="IPR036107">
    <property type="entry name" value="CsrA_sf"/>
</dbReference>
<sequence length="41" mass="4669">MSDAGRIDFSTEIMLVLIRKVQQSIRIDDTIIITVVHVKNV</sequence>
<dbReference type="Gene3D" id="2.60.40.4380">
    <property type="entry name" value="Translational regulator CsrA"/>
    <property type="match status" value="1"/>
</dbReference>
<dbReference type="Proteomes" id="UP000263642">
    <property type="component" value="Unassembled WGS sequence"/>
</dbReference>
<reference evidence="1 2" key="1">
    <citation type="journal article" date="2018" name="Nat. Biotechnol.">
        <title>A standardized bacterial taxonomy based on genome phylogeny substantially revises the tree of life.</title>
        <authorList>
            <person name="Parks D.H."/>
            <person name="Chuvochina M."/>
            <person name="Waite D.W."/>
            <person name="Rinke C."/>
            <person name="Skarshewski A."/>
            <person name="Chaumeil P.A."/>
            <person name="Hugenholtz P."/>
        </authorList>
    </citation>
    <scope>NUCLEOTIDE SEQUENCE [LARGE SCALE GENOMIC DNA]</scope>
    <source>
        <strain evidence="1">UBA9375</strain>
    </source>
</reference>
<evidence type="ECO:0000313" key="2">
    <source>
        <dbReference type="Proteomes" id="UP000263642"/>
    </source>
</evidence>
<dbReference type="InterPro" id="IPR003751">
    <property type="entry name" value="CsrA"/>
</dbReference>
<name>A0A3D3R1G2_9PLAN</name>